<evidence type="ECO:0000313" key="3">
    <source>
        <dbReference type="Proteomes" id="UP000585474"/>
    </source>
</evidence>
<dbReference type="Pfam" id="PF03087">
    <property type="entry name" value="BPS1"/>
    <property type="match status" value="1"/>
</dbReference>
<sequence length="178" mass="19665">MRDNEPSRRQSRPIGVAGAKTDDGIARRSQTEIDEACRGPDPDCQSSSGFIGPRLRSPDYEEQSPELRALKALALDKDHETATTFNMLKEVEAVTLVVLESLLSYTAGTKVQARGSGWSLVSKMMHHKSAAAVHAKEIVTSEFEKVDTTGQALISHKPSKYDDNKNIENVQNQIRELE</sequence>
<organism evidence="2 3">
    <name type="scientific">Actinidia rufa</name>
    <dbReference type="NCBI Taxonomy" id="165716"/>
    <lineage>
        <taxon>Eukaryota</taxon>
        <taxon>Viridiplantae</taxon>
        <taxon>Streptophyta</taxon>
        <taxon>Embryophyta</taxon>
        <taxon>Tracheophyta</taxon>
        <taxon>Spermatophyta</taxon>
        <taxon>Magnoliopsida</taxon>
        <taxon>eudicotyledons</taxon>
        <taxon>Gunneridae</taxon>
        <taxon>Pentapetalae</taxon>
        <taxon>asterids</taxon>
        <taxon>Ericales</taxon>
        <taxon>Actinidiaceae</taxon>
        <taxon>Actinidia</taxon>
    </lineage>
</organism>
<accession>A0A7J0FNU6</accession>
<dbReference type="GO" id="GO:0048367">
    <property type="term" value="P:shoot system development"/>
    <property type="evidence" value="ECO:0007669"/>
    <property type="project" value="InterPro"/>
</dbReference>
<evidence type="ECO:0000256" key="1">
    <source>
        <dbReference type="SAM" id="MobiDB-lite"/>
    </source>
</evidence>
<protein>
    <submittedName>
        <fullName evidence="2">Uncharacterized protein</fullName>
    </submittedName>
</protein>
<reference evidence="2 3" key="1">
    <citation type="submission" date="2019-07" db="EMBL/GenBank/DDBJ databases">
        <title>De Novo Assembly of kiwifruit Actinidia rufa.</title>
        <authorList>
            <person name="Sugita-Konishi S."/>
            <person name="Sato K."/>
            <person name="Mori E."/>
            <person name="Abe Y."/>
            <person name="Kisaki G."/>
            <person name="Hamano K."/>
            <person name="Suezawa K."/>
            <person name="Otani M."/>
            <person name="Fukuda T."/>
            <person name="Manabe T."/>
            <person name="Gomi K."/>
            <person name="Tabuchi M."/>
            <person name="Akimitsu K."/>
            <person name="Kataoka I."/>
        </authorList>
    </citation>
    <scope>NUCLEOTIDE SEQUENCE [LARGE SCALE GENOMIC DNA]</scope>
    <source>
        <strain evidence="3">cv. Fuchu</strain>
    </source>
</reference>
<dbReference type="EMBL" id="BJWL01000014">
    <property type="protein sequence ID" value="GFZ00393.1"/>
    <property type="molecule type" value="Genomic_DNA"/>
</dbReference>
<feature type="region of interest" description="Disordered" evidence="1">
    <location>
        <begin position="1"/>
        <end position="62"/>
    </location>
</feature>
<keyword evidence="3" id="KW-1185">Reference proteome</keyword>
<dbReference type="GO" id="GO:0048364">
    <property type="term" value="P:root development"/>
    <property type="evidence" value="ECO:0007669"/>
    <property type="project" value="InterPro"/>
</dbReference>
<comment type="caution">
    <text evidence="2">The sequence shown here is derived from an EMBL/GenBank/DDBJ whole genome shotgun (WGS) entry which is preliminary data.</text>
</comment>
<proteinExistence type="predicted"/>
<dbReference type="InterPro" id="IPR004320">
    <property type="entry name" value="BPS1_pln"/>
</dbReference>
<dbReference type="Proteomes" id="UP000585474">
    <property type="component" value="Unassembled WGS sequence"/>
</dbReference>
<dbReference type="AlphaFoldDB" id="A0A7J0FNU6"/>
<evidence type="ECO:0000313" key="2">
    <source>
        <dbReference type="EMBL" id="GFZ00393.1"/>
    </source>
</evidence>
<dbReference type="OrthoDB" id="1701699at2759"/>
<gene>
    <name evidence="2" type="ORF">Acr_14g0000290</name>
</gene>
<feature type="compositionally biased region" description="Basic and acidic residues" evidence="1">
    <location>
        <begin position="20"/>
        <end position="41"/>
    </location>
</feature>
<name>A0A7J0FNU6_9ERIC</name>